<evidence type="ECO:0000313" key="1">
    <source>
        <dbReference type="Ensembl" id="ENSACIP00000011318.1"/>
    </source>
</evidence>
<dbReference type="AlphaFoldDB" id="A0A3Q0RNA2"/>
<reference evidence="1" key="2">
    <citation type="submission" date="2025-09" db="UniProtKB">
        <authorList>
            <consortium name="Ensembl"/>
        </authorList>
    </citation>
    <scope>IDENTIFICATION</scope>
</reference>
<dbReference type="STRING" id="61819.ENSACIP00000011318"/>
<dbReference type="Ensembl" id="ENSACIT00000011639.1">
    <property type="protein sequence ID" value="ENSACIP00000011318.1"/>
    <property type="gene ID" value="ENSACIG00000008836.1"/>
</dbReference>
<sequence>MRLKQLLTHPHREGFIRDYFQNLGVERMEWPACSLDLNPTEHLWDQLGSAVRAKVTNTTTLADL</sequence>
<dbReference type="GO" id="GO:0003676">
    <property type="term" value="F:nucleic acid binding"/>
    <property type="evidence" value="ECO:0007669"/>
    <property type="project" value="InterPro"/>
</dbReference>
<protein>
    <recommendedName>
        <fullName evidence="3">Tc1-like transposase DDE domain-containing protein</fullName>
    </recommendedName>
</protein>
<reference evidence="1" key="1">
    <citation type="submission" date="2025-08" db="UniProtKB">
        <authorList>
            <consortium name="Ensembl"/>
        </authorList>
    </citation>
    <scope>IDENTIFICATION</scope>
</reference>
<dbReference type="OMA" id="TIRYNAH"/>
<accession>A0A3Q0RNA2</accession>
<evidence type="ECO:0000313" key="2">
    <source>
        <dbReference type="Proteomes" id="UP000261340"/>
    </source>
</evidence>
<evidence type="ECO:0008006" key="3">
    <source>
        <dbReference type="Google" id="ProtNLM"/>
    </source>
</evidence>
<dbReference type="InterPro" id="IPR036397">
    <property type="entry name" value="RNaseH_sf"/>
</dbReference>
<keyword evidence="2" id="KW-1185">Reference proteome</keyword>
<proteinExistence type="predicted"/>
<dbReference type="Gene3D" id="3.30.420.10">
    <property type="entry name" value="Ribonuclease H-like superfamily/Ribonuclease H"/>
    <property type="match status" value="1"/>
</dbReference>
<dbReference type="Proteomes" id="UP000261340">
    <property type="component" value="Unplaced"/>
</dbReference>
<organism evidence="1 2">
    <name type="scientific">Amphilophus citrinellus</name>
    <name type="common">Midas cichlid</name>
    <name type="synonym">Cichlasoma citrinellum</name>
    <dbReference type="NCBI Taxonomy" id="61819"/>
    <lineage>
        <taxon>Eukaryota</taxon>
        <taxon>Metazoa</taxon>
        <taxon>Chordata</taxon>
        <taxon>Craniata</taxon>
        <taxon>Vertebrata</taxon>
        <taxon>Euteleostomi</taxon>
        <taxon>Actinopterygii</taxon>
        <taxon>Neopterygii</taxon>
        <taxon>Teleostei</taxon>
        <taxon>Neoteleostei</taxon>
        <taxon>Acanthomorphata</taxon>
        <taxon>Ovalentaria</taxon>
        <taxon>Cichlomorphae</taxon>
        <taxon>Cichliformes</taxon>
        <taxon>Cichlidae</taxon>
        <taxon>New World cichlids</taxon>
        <taxon>Cichlasomatinae</taxon>
        <taxon>Heroini</taxon>
        <taxon>Amphilophus</taxon>
    </lineage>
</organism>
<dbReference type="GeneTree" id="ENSGT00940000178164"/>
<name>A0A3Q0RNA2_AMPCI</name>